<dbReference type="InterPro" id="IPR026816">
    <property type="entry name" value="Flavodoxin_dom"/>
</dbReference>
<feature type="domain" description="Flavodoxin-like" evidence="2">
    <location>
        <begin position="3"/>
        <end position="174"/>
    </location>
</feature>
<dbReference type="InterPro" id="IPR001226">
    <property type="entry name" value="Flavodoxin_CS"/>
</dbReference>
<dbReference type="Gene3D" id="3.40.50.360">
    <property type="match status" value="1"/>
</dbReference>
<sequence>MNALVLFDSMGGNTEKVAGAIHEAIEKEQILCHMIKLDKETDLDFYDYDLIFIGSPVIDWLPTKTMMEFVKTKLKEYNGKGMIRPSAPIIPGKFAICFGTFAGPHIGKREALPMTMWLRSFLEHIGFMVLDTWHIVGQFKDRDDLNINGRLGNIQNRPNENDLENVKNRVEGILASLEAWK</sequence>
<dbReference type="PROSITE" id="PS00201">
    <property type="entry name" value="FLAVODOXIN"/>
    <property type="match status" value="1"/>
</dbReference>
<dbReference type="InterPro" id="IPR008254">
    <property type="entry name" value="Flavodoxin/NO_synth"/>
</dbReference>
<protein>
    <submittedName>
        <fullName evidence="3">Flavodoxin domain-containing protein</fullName>
    </submittedName>
</protein>
<proteinExistence type="predicted"/>
<comment type="cofactor">
    <cofactor evidence="1">
        <name>FMN</name>
        <dbReference type="ChEBI" id="CHEBI:58210"/>
    </cofactor>
</comment>
<dbReference type="Proteomes" id="UP000663722">
    <property type="component" value="Chromosome"/>
</dbReference>
<organism evidence="3 4">
    <name type="scientific">Desulfonema magnum</name>
    <dbReference type="NCBI Taxonomy" id="45655"/>
    <lineage>
        <taxon>Bacteria</taxon>
        <taxon>Pseudomonadati</taxon>
        <taxon>Thermodesulfobacteriota</taxon>
        <taxon>Desulfobacteria</taxon>
        <taxon>Desulfobacterales</taxon>
        <taxon>Desulfococcaceae</taxon>
        <taxon>Desulfonema</taxon>
    </lineage>
</organism>
<keyword evidence="4" id="KW-1185">Reference proteome</keyword>
<evidence type="ECO:0000313" key="3">
    <source>
        <dbReference type="EMBL" id="QTA89118.1"/>
    </source>
</evidence>
<dbReference type="EMBL" id="CP061800">
    <property type="protein sequence ID" value="QTA89118.1"/>
    <property type="molecule type" value="Genomic_DNA"/>
</dbReference>
<dbReference type="GO" id="GO:0009055">
    <property type="term" value="F:electron transfer activity"/>
    <property type="evidence" value="ECO:0007669"/>
    <property type="project" value="InterPro"/>
</dbReference>
<dbReference type="InterPro" id="IPR029039">
    <property type="entry name" value="Flavoprotein-like_sf"/>
</dbReference>
<dbReference type="GO" id="GO:0010181">
    <property type="term" value="F:FMN binding"/>
    <property type="evidence" value="ECO:0007669"/>
    <property type="project" value="InterPro"/>
</dbReference>
<dbReference type="SUPFAM" id="SSF52218">
    <property type="entry name" value="Flavoproteins"/>
    <property type="match status" value="1"/>
</dbReference>
<dbReference type="KEGG" id="dmm:dnm_051660"/>
<accession>A0A975BPS5</accession>
<dbReference type="PROSITE" id="PS50902">
    <property type="entry name" value="FLAVODOXIN_LIKE"/>
    <property type="match status" value="1"/>
</dbReference>
<gene>
    <name evidence="3" type="ORF">dnm_051660</name>
</gene>
<evidence type="ECO:0000259" key="2">
    <source>
        <dbReference type="PROSITE" id="PS50902"/>
    </source>
</evidence>
<name>A0A975BPS5_9BACT</name>
<dbReference type="RefSeq" id="WP_207677891.1">
    <property type="nucleotide sequence ID" value="NZ_CP061800.1"/>
</dbReference>
<evidence type="ECO:0000313" key="4">
    <source>
        <dbReference type="Proteomes" id="UP000663722"/>
    </source>
</evidence>
<evidence type="ECO:0000256" key="1">
    <source>
        <dbReference type="ARBA" id="ARBA00001917"/>
    </source>
</evidence>
<dbReference type="Pfam" id="PF12724">
    <property type="entry name" value="Flavodoxin_5"/>
    <property type="match status" value="1"/>
</dbReference>
<dbReference type="AlphaFoldDB" id="A0A975BPS5"/>
<reference evidence="3" key="1">
    <citation type="journal article" date="2021" name="Microb. Physiol.">
        <title>Proteogenomic Insights into the Physiology of Marine, Sulfate-Reducing, Filamentous Desulfonema limicola and Desulfonema magnum.</title>
        <authorList>
            <person name="Schnaars V."/>
            <person name="Wohlbrand L."/>
            <person name="Scheve S."/>
            <person name="Hinrichs C."/>
            <person name="Reinhardt R."/>
            <person name="Rabus R."/>
        </authorList>
    </citation>
    <scope>NUCLEOTIDE SEQUENCE</scope>
    <source>
        <strain evidence="3">4be13</strain>
    </source>
</reference>